<keyword evidence="1" id="KW-0479">Metal-binding</keyword>
<keyword evidence="2" id="KW-0186">Copper</keyword>
<evidence type="ECO:0000256" key="2">
    <source>
        <dbReference type="ARBA" id="ARBA00023008"/>
    </source>
</evidence>
<dbReference type="InterPro" id="IPR002227">
    <property type="entry name" value="Tyrosinase_Cu-bd"/>
</dbReference>
<dbReference type="SUPFAM" id="SSF48056">
    <property type="entry name" value="Di-copper centre-containing domain"/>
    <property type="match status" value="1"/>
</dbReference>
<sequence>MRFIIQSLRTYLLLSLFFSIQILGQSCTRIKQRQEWRTLSRRSQISYINAVKCLMNQRSNLYPRSGLSRQDDFQYVHSTLQGNVHFVAQFLVWHRHFIYLYEEALNTCGYIGALPRWDWTLDAENVTAAPVWSPDPQVGFGTNGTGPGDPSTDLDGGSVVDGAFASLQLNLPFSHLLQRNWDPFLEISVGGSIFASQYYDQQAIQDIESLTSYSAFAVAVEGEDPLVFKEAKAGPHSTIHALIGGDFPSSTTAANDTGILTLLYLTSIFFLHHANVDWLWWRWQRTDLSSRLYAYEGNKRRGSIQRDASLLDTMDFLGLDVHNPLITDVMDSSTFPHCYTCE</sequence>
<reference evidence="5" key="1">
    <citation type="submission" date="2013-11" db="EMBL/GenBank/DDBJ databases">
        <title>Genome sequence of the fusiform rust pathogen reveals effectors for host alternation and coevolution with pine.</title>
        <authorList>
            <consortium name="DOE Joint Genome Institute"/>
            <person name="Smith K."/>
            <person name="Pendleton A."/>
            <person name="Kubisiak T."/>
            <person name="Anderson C."/>
            <person name="Salamov A."/>
            <person name="Aerts A."/>
            <person name="Riley R."/>
            <person name="Clum A."/>
            <person name="Lindquist E."/>
            <person name="Ence D."/>
            <person name="Campbell M."/>
            <person name="Kronenberg Z."/>
            <person name="Feau N."/>
            <person name="Dhillon B."/>
            <person name="Hamelin R."/>
            <person name="Burleigh J."/>
            <person name="Smith J."/>
            <person name="Yandell M."/>
            <person name="Nelson C."/>
            <person name="Grigoriev I."/>
            <person name="Davis J."/>
        </authorList>
    </citation>
    <scope>NUCLEOTIDE SEQUENCE</scope>
    <source>
        <strain evidence="5">G11</strain>
    </source>
</reference>
<dbReference type="GO" id="GO:0016491">
    <property type="term" value="F:oxidoreductase activity"/>
    <property type="evidence" value="ECO:0007669"/>
    <property type="project" value="InterPro"/>
</dbReference>
<dbReference type="EMBL" id="MU167214">
    <property type="protein sequence ID" value="KAG0151158.1"/>
    <property type="molecule type" value="Genomic_DNA"/>
</dbReference>
<dbReference type="Pfam" id="PF00264">
    <property type="entry name" value="Tyrosinase"/>
    <property type="match status" value="1"/>
</dbReference>
<dbReference type="InterPro" id="IPR050316">
    <property type="entry name" value="Tyrosinase/Hemocyanin"/>
</dbReference>
<dbReference type="Proteomes" id="UP000886653">
    <property type="component" value="Unassembled WGS sequence"/>
</dbReference>
<dbReference type="GO" id="GO:0046872">
    <property type="term" value="F:metal ion binding"/>
    <property type="evidence" value="ECO:0007669"/>
    <property type="project" value="UniProtKB-KW"/>
</dbReference>
<evidence type="ECO:0000256" key="1">
    <source>
        <dbReference type="ARBA" id="ARBA00022723"/>
    </source>
</evidence>
<dbReference type="Gene3D" id="1.10.1280.10">
    <property type="entry name" value="Di-copper center containing domain from catechol oxidase"/>
    <property type="match status" value="1"/>
</dbReference>
<evidence type="ECO:0000256" key="3">
    <source>
        <dbReference type="SAM" id="SignalP"/>
    </source>
</evidence>
<keyword evidence="3" id="KW-0732">Signal</keyword>
<dbReference type="PANTHER" id="PTHR11474">
    <property type="entry name" value="TYROSINASE FAMILY MEMBER"/>
    <property type="match status" value="1"/>
</dbReference>
<dbReference type="PROSITE" id="PS51257">
    <property type="entry name" value="PROKAR_LIPOPROTEIN"/>
    <property type="match status" value="1"/>
</dbReference>
<gene>
    <name evidence="5" type="ORF">CROQUDRAFT_37190</name>
</gene>
<feature type="domain" description="Tyrosinase copper-binding" evidence="4">
    <location>
        <begin position="68"/>
        <end position="285"/>
    </location>
</feature>
<proteinExistence type="predicted"/>
<dbReference type="InterPro" id="IPR008922">
    <property type="entry name" value="Di-copper_centre_dom_sf"/>
</dbReference>
<protein>
    <recommendedName>
        <fullName evidence="4">Tyrosinase copper-binding domain-containing protein</fullName>
    </recommendedName>
</protein>
<dbReference type="OrthoDB" id="6132182at2759"/>
<name>A0A9P6NVN1_9BASI</name>
<dbReference type="PANTHER" id="PTHR11474:SF126">
    <property type="entry name" value="TYROSINASE-LIKE PROTEIN TYR-1-RELATED"/>
    <property type="match status" value="1"/>
</dbReference>
<evidence type="ECO:0000259" key="4">
    <source>
        <dbReference type="Pfam" id="PF00264"/>
    </source>
</evidence>
<comment type="caution">
    <text evidence="5">The sequence shown here is derived from an EMBL/GenBank/DDBJ whole genome shotgun (WGS) entry which is preliminary data.</text>
</comment>
<organism evidence="5 6">
    <name type="scientific">Cronartium quercuum f. sp. fusiforme G11</name>
    <dbReference type="NCBI Taxonomy" id="708437"/>
    <lineage>
        <taxon>Eukaryota</taxon>
        <taxon>Fungi</taxon>
        <taxon>Dikarya</taxon>
        <taxon>Basidiomycota</taxon>
        <taxon>Pucciniomycotina</taxon>
        <taxon>Pucciniomycetes</taxon>
        <taxon>Pucciniales</taxon>
        <taxon>Coleosporiaceae</taxon>
        <taxon>Cronartium</taxon>
    </lineage>
</organism>
<evidence type="ECO:0000313" key="5">
    <source>
        <dbReference type="EMBL" id="KAG0151158.1"/>
    </source>
</evidence>
<feature type="signal peptide" evidence="3">
    <location>
        <begin position="1"/>
        <end position="24"/>
    </location>
</feature>
<feature type="chain" id="PRO_5040133515" description="Tyrosinase copper-binding domain-containing protein" evidence="3">
    <location>
        <begin position="25"/>
        <end position="342"/>
    </location>
</feature>
<dbReference type="AlphaFoldDB" id="A0A9P6NVN1"/>
<accession>A0A9P6NVN1</accession>
<evidence type="ECO:0000313" key="6">
    <source>
        <dbReference type="Proteomes" id="UP000886653"/>
    </source>
</evidence>
<dbReference type="PRINTS" id="PR00092">
    <property type="entry name" value="TYROSINASE"/>
</dbReference>
<keyword evidence="6" id="KW-1185">Reference proteome</keyword>